<proteinExistence type="predicted"/>
<dbReference type="AlphaFoldDB" id="A0A4Q4SPI2"/>
<dbReference type="OrthoDB" id="5429634at2759"/>
<feature type="transmembrane region" description="Helical" evidence="1">
    <location>
        <begin position="125"/>
        <end position="149"/>
    </location>
</feature>
<keyword evidence="1" id="KW-0472">Membrane</keyword>
<comment type="caution">
    <text evidence="2">The sequence shown here is derived from an EMBL/GenBank/DDBJ whole genome shotgun (WGS) entry which is preliminary data.</text>
</comment>
<feature type="transmembrane region" description="Helical" evidence="1">
    <location>
        <begin position="12"/>
        <end position="29"/>
    </location>
</feature>
<organism evidence="2 3">
    <name type="scientific">Alternaria arborescens</name>
    <dbReference type="NCBI Taxonomy" id="156630"/>
    <lineage>
        <taxon>Eukaryota</taxon>
        <taxon>Fungi</taxon>
        <taxon>Dikarya</taxon>
        <taxon>Ascomycota</taxon>
        <taxon>Pezizomycotina</taxon>
        <taxon>Dothideomycetes</taxon>
        <taxon>Pleosporomycetidae</taxon>
        <taxon>Pleosporales</taxon>
        <taxon>Pleosporineae</taxon>
        <taxon>Pleosporaceae</taxon>
        <taxon>Alternaria</taxon>
        <taxon>Alternaria sect. Alternaria</taxon>
    </lineage>
</organism>
<sequence>MEHLSSLLTLPLRFLITIIAISLLLKMGIDHLPNGATFDQFAFGAVDPRTYISNMPRDVITNAVIANTPQLFLSFLYFSYNALFTAMLMGYEWLSYSRKRKGLRVSRQPSGAQRSTYFLQLPYRFGIPLMVLSGTLHWLVSQSIFLVAIDFYDTFGNPGSAWSCGLGYKTLGYSPPAMASVIVLAGIMVISIIAFGYIPYKRGMPLAGTCSMAISAACHPAVRVEDGNSIAEQKLKWGVVSTGVDGLGHCAFSAGNVGAIVKGRLYGGIST</sequence>
<feature type="transmembrane region" description="Helical" evidence="1">
    <location>
        <begin position="71"/>
        <end position="94"/>
    </location>
</feature>
<dbReference type="EMBL" id="PEJP01000002">
    <property type="protein sequence ID" value="RYO72815.1"/>
    <property type="molecule type" value="Genomic_DNA"/>
</dbReference>
<gene>
    <name evidence="2" type="ORF">AA0113_g682</name>
</gene>
<evidence type="ECO:0000256" key="1">
    <source>
        <dbReference type="SAM" id="Phobius"/>
    </source>
</evidence>
<keyword evidence="1" id="KW-1133">Transmembrane helix</keyword>
<dbReference type="PANTHER" id="PTHR35395:SF1">
    <property type="entry name" value="DUF6536 DOMAIN-CONTAINING PROTEIN"/>
    <property type="match status" value="1"/>
</dbReference>
<protein>
    <submittedName>
        <fullName evidence="2">Uncharacterized protein</fullName>
    </submittedName>
</protein>
<reference evidence="3" key="1">
    <citation type="journal article" date="2019" name="bioRxiv">
        <title>Genomics, evolutionary history and diagnostics of the Alternaria alternata species group including apple and Asian pear pathotypes.</title>
        <authorList>
            <person name="Armitage A.D."/>
            <person name="Cockerton H.M."/>
            <person name="Sreenivasaprasad S."/>
            <person name="Woodhall J.W."/>
            <person name="Lane C.R."/>
            <person name="Harrison R.J."/>
            <person name="Clarkson J.P."/>
        </authorList>
    </citation>
    <scope>NUCLEOTIDE SEQUENCE [LARGE SCALE GENOMIC DNA]</scope>
    <source>
        <strain evidence="3">RGR 97.0016</strain>
    </source>
</reference>
<name>A0A4Q4SPI2_9PLEO</name>
<keyword evidence="3" id="KW-1185">Reference proteome</keyword>
<feature type="transmembrane region" description="Helical" evidence="1">
    <location>
        <begin position="177"/>
        <end position="198"/>
    </location>
</feature>
<accession>A0A4Q4SPI2</accession>
<evidence type="ECO:0000313" key="3">
    <source>
        <dbReference type="Proteomes" id="UP000293823"/>
    </source>
</evidence>
<dbReference type="PANTHER" id="PTHR35395">
    <property type="entry name" value="DUF6536 DOMAIN-CONTAINING PROTEIN"/>
    <property type="match status" value="1"/>
</dbReference>
<keyword evidence="1" id="KW-0812">Transmembrane</keyword>
<dbReference type="Proteomes" id="UP000293823">
    <property type="component" value="Unassembled WGS sequence"/>
</dbReference>
<evidence type="ECO:0000313" key="2">
    <source>
        <dbReference type="EMBL" id="RYO72815.1"/>
    </source>
</evidence>